<comment type="caution">
    <text evidence="2">The sequence shown here is derived from an EMBL/GenBank/DDBJ whole genome shotgun (WGS) entry which is preliminary data.</text>
</comment>
<evidence type="ECO:0000313" key="2">
    <source>
        <dbReference type="EMBL" id="HIX04936.1"/>
    </source>
</evidence>
<dbReference type="PANTHER" id="PTHR30015">
    <property type="entry name" value="MRR RESTRICTION SYSTEM PROTEIN"/>
    <property type="match status" value="1"/>
</dbReference>
<keyword evidence="2" id="KW-0378">Hydrolase</keyword>
<proteinExistence type="predicted"/>
<feature type="domain" description="Restriction endonuclease type IV Mrr" evidence="1">
    <location>
        <begin position="392"/>
        <end position="495"/>
    </location>
</feature>
<accession>A0A9D1V2M0</accession>
<dbReference type="AlphaFoldDB" id="A0A9D1V2M0"/>
<name>A0A9D1V2M0_9FIRM</name>
<keyword evidence="2" id="KW-0540">Nuclease</keyword>
<dbReference type="GO" id="GO:0003677">
    <property type="term" value="F:DNA binding"/>
    <property type="evidence" value="ECO:0007669"/>
    <property type="project" value="InterPro"/>
</dbReference>
<dbReference type="InterPro" id="IPR052906">
    <property type="entry name" value="Type_IV_Methyl-Rstrct_Enzyme"/>
</dbReference>
<dbReference type="Pfam" id="PF04471">
    <property type="entry name" value="Mrr_cat"/>
    <property type="match status" value="1"/>
</dbReference>
<dbReference type="EMBL" id="DXFW01000005">
    <property type="protein sequence ID" value="HIX04936.1"/>
    <property type="molecule type" value="Genomic_DNA"/>
</dbReference>
<dbReference type="Gene3D" id="3.40.1350.10">
    <property type="match status" value="1"/>
</dbReference>
<dbReference type="PANTHER" id="PTHR30015:SF6">
    <property type="entry name" value="SLL1429 PROTEIN"/>
    <property type="match status" value="1"/>
</dbReference>
<evidence type="ECO:0000313" key="3">
    <source>
        <dbReference type="Proteomes" id="UP000824193"/>
    </source>
</evidence>
<reference evidence="2" key="1">
    <citation type="journal article" date="2021" name="PeerJ">
        <title>Extensive microbial diversity within the chicken gut microbiome revealed by metagenomics and culture.</title>
        <authorList>
            <person name="Gilroy R."/>
            <person name="Ravi A."/>
            <person name="Getino M."/>
            <person name="Pursley I."/>
            <person name="Horton D.L."/>
            <person name="Alikhan N.F."/>
            <person name="Baker D."/>
            <person name="Gharbi K."/>
            <person name="Hall N."/>
            <person name="Watson M."/>
            <person name="Adriaenssens E.M."/>
            <person name="Foster-Nyarko E."/>
            <person name="Jarju S."/>
            <person name="Secka A."/>
            <person name="Antonio M."/>
            <person name="Oren A."/>
            <person name="Chaudhuri R.R."/>
            <person name="La Ragione R."/>
            <person name="Hildebrand F."/>
            <person name="Pallen M.J."/>
        </authorList>
    </citation>
    <scope>NUCLEOTIDE SEQUENCE</scope>
    <source>
        <strain evidence="2">2239</strain>
    </source>
</reference>
<organism evidence="2 3">
    <name type="scientific">Candidatus Allofournierella pullicola</name>
    <dbReference type="NCBI Taxonomy" id="2838596"/>
    <lineage>
        <taxon>Bacteria</taxon>
        <taxon>Bacillati</taxon>
        <taxon>Bacillota</taxon>
        <taxon>Clostridia</taxon>
        <taxon>Eubacteriales</taxon>
        <taxon>Oscillospiraceae</taxon>
        <taxon>Allofournierella</taxon>
    </lineage>
</organism>
<dbReference type="GO" id="GO:0009307">
    <property type="term" value="P:DNA restriction-modification system"/>
    <property type="evidence" value="ECO:0007669"/>
    <property type="project" value="InterPro"/>
</dbReference>
<gene>
    <name evidence="2" type="ORF">H9865_02315</name>
</gene>
<dbReference type="InterPro" id="IPR011335">
    <property type="entry name" value="Restrct_endonuc-II-like"/>
</dbReference>
<dbReference type="GO" id="GO:0015666">
    <property type="term" value="F:restriction endodeoxyribonuclease activity"/>
    <property type="evidence" value="ECO:0007669"/>
    <property type="project" value="TreeGrafter"/>
</dbReference>
<reference evidence="2" key="2">
    <citation type="submission" date="2021-04" db="EMBL/GenBank/DDBJ databases">
        <authorList>
            <person name="Gilroy R."/>
        </authorList>
    </citation>
    <scope>NUCLEOTIDE SEQUENCE</scope>
    <source>
        <strain evidence="2">2239</strain>
    </source>
</reference>
<dbReference type="Proteomes" id="UP000824193">
    <property type="component" value="Unassembled WGS sequence"/>
</dbReference>
<dbReference type="InterPro" id="IPR011856">
    <property type="entry name" value="tRNA_endonuc-like_dom_sf"/>
</dbReference>
<keyword evidence="2" id="KW-0255">Endonuclease</keyword>
<dbReference type="SUPFAM" id="SSF52980">
    <property type="entry name" value="Restriction endonuclease-like"/>
    <property type="match status" value="1"/>
</dbReference>
<protein>
    <submittedName>
        <fullName evidence="2">Restriction endonuclease</fullName>
    </submittedName>
</protein>
<dbReference type="InterPro" id="IPR007560">
    <property type="entry name" value="Restrct_endonuc_IV_Mrr"/>
</dbReference>
<sequence>MLKVICVEGRNVQANDSIGAYCSKKLKDLGVSRISSIGEDSRLVFDIDQNNDGVIHFTSDRSFTALGPQNVKYQRFVEEGNIELFWEDWHYGIQNCKSIPTDYKYQYFISISDGTIYLSSVALSKLIAAIDQEYEEIIRQKKESRCLKFMEDLAFLQTPWSEFEDVYQKVQLFAKTYALPIFTDIHELAAFELNFKNNWLQNSNGKDSSSLILQTNLNQLKQLASDGHRLIEWYKIRQPLPKFEALVRLVSASCHWDESYAAVRTYGALLASVKNESKNQCNITYNFKIEPDWPYEDCLKNYITCVKELYKDPVCFGCFVYYLMLEQKIPLPPKSERIPEHLGFQYAYKKVKEDIAPLAKDFFDNLEVLQLEKELASDSSRSTMAVEDYDLMSGQEFEQAIAKIFKNMGYQVTMTPTTGDQGIDIIAVRNGIRIGIQAKCYTGKVGNSAVQEVVAGKQYYNLNRCMVVTNSVFTSAAVALAKANNVTLWDRYVLEEKLLSLND</sequence>
<evidence type="ECO:0000259" key="1">
    <source>
        <dbReference type="Pfam" id="PF04471"/>
    </source>
</evidence>